<dbReference type="GO" id="GO:0008270">
    <property type="term" value="F:zinc ion binding"/>
    <property type="evidence" value="ECO:0007669"/>
    <property type="project" value="UniProtKB-KW"/>
</dbReference>
<dbReference type="Pfam" id="PF06203">
    <property type="entry name" value="CCT"/>
    <property type="match status" value="1"/>
</dbReference>
<dbReference type="GO" id="GO:0005634">
    <property type="term" value="C:nucleus"/>
    <property type="evidence" value="ECO:0007669"/>
    <property type="project" value="UniProtKB-SubCell"/>
</dbReference>
<evidence type="ECO:0000313" key="11">
    <source>
        <dbReference type="EMBL" id="ONK69419.1"/>
    </source>
</evidence>
<dbReference type="PANTHER" id="PTHR31319:SF39">
    <property type="entry name" value="ZINC FINGER PROTEIN CONSTANS-LIKE 1"/>
    <property type="match status" value="1"/>
</dbReference>
<evidence type="ECO:0000256" key="3">
    <source>
        <dbReference type="ARBA" id="ARBA00022723"/>
    </source>
</evidence>
<evidence type="ECO:0000256" key="5">
    <source>
        <dbReference type="ARBA" id="ARBA00022833"/>
    </source>
</evidence>
<dbReference type="InterPro" id="IPR045281">
    <property type="entry name" value="CONSTANS-like"/>
</dbReference>
<keyword evidence="6 8" id="KW-0539">Nucleus</keyword>
<dbReference type="GO" id="GO:0003700">
    <property type="term" value="F:DNA-binding transcription factor activity"/>
    <property type="evidence" value="ECO:0007669"/>
    <property type="project" value="TreeGrafter"/>
</dbReference>
<reference evidence="12" key="1">
    <citation type="journal article" date="2017" name="Nat. Commun.">
        <title>The asparagus genome sheds light on the origin and evolution of a young Y chromosome.</title>
        <authorList>
            <person name="Harkess A."/>
            <person name="Zhou J."/>
            <person name="Xu C."/>
            <person name="Bowers J.E."/>
            <person name="Van der Hulst R."/>
            <person name="Ayyampalayam S."/>
            <person name="Mercati F."/>
            <person name="Riccardi P."/>
            <person name="McKain M.R."/>
            <person name="Kakrana A."/>
            <person name="Tang H."/>
            <person name="Ray J."/>
            <person name="Groenendijk J."/>
            <person name="Arikit S."/>
            <person name="Mathioni S.M."/>
            <person name="Nakano M."/>
            <person name="Shan H."/>
            <person name="Telgmann-Rauber A."/>
            <person name="Kanno A."/>
            <person name="Yue Z."/>
            <person name="Chen H."/>
            <person name="Li W."/>
            <person name="Chen Y."/>
            <person name="Xu X."/>
            <person name="Zhang Y."/>
            <person name="Luo S."/>
            <person name="Chen H."/>
            <person name="Gao J."/>
            <person name="Mao Z."/>
            <person name="Pires J.C."/>
            <person name="Luo M."/>
            <person name="Kudrna D."/>
            <person name="Wing R.A."/>
            <person name="Meyers B.C."/>
            <person name="Yi K."/>
            <person name="Kong H."/>
            <person name="Lavrijsen P."/>
            <person name="Sunseri F."/>
            <person name="Falavigna A."/>
            <person name="Ye Y."/>
            <person name="Leebens-Mack J.H."/>
            <person name="Chen G."/>
        </authorList>
    </citation>
    <scope>NUCLEOTIDE SEQUENCE [LARGE SCALE GENOMIC DNA]</scope>
    <source>
        <strain evidence="12">cv. DH0086</strain>
    </source>
</reference>
<organism evidence="11 12">
    <name type="scientific">Asparagus officinalis</name>
    <name type="common">Garden asparagus</name>
    <dbReference type="NCBI Taxonomy" id="4686"/>
    <lineage>
        <taxon>Eukaryota</taxon>
        <taxon>Viridiplantae</taxon>
        <taxon>Streptophyta</taxon>
        <taxon>Embryophyta</taxon>
        <taxon>Tracheophyta</taxon>
        <taxon>Spermatophyta</taxon>
        <taxon>Magnoliopsida</taxon>
        <taxon>Liliopsida</taxon>
        <taxon>Asparagales</taxon>
        <taxon>Asparagaceae</taxon>
        <taxon>Asparagoideae</taxon>
        <taxon>Asparagus</taxon>
    </lineage>
</organism>
<sequence>MMRDCDSCRSAPASVYCEADAASLCSACDAEVHAANFISHRHHRVPVVGMEEYNEGEQSNYAALFGEEVDEYLDLVEFGSCEEKKSGLSFECVKSEVSEGVVPVQSLVVNEEMKEDYDESAMRHGVPLSSVETNSVVPDSTSNPHIRPSKGTIELFSGPPIQVPTQFSTVDREARVLRYREKKKMRKFEKTIRYASRKAYAEARPRIKGRFAKRSDVELEVDQMFSNYVVVSEEGYGIVPSF</sequence>
<dbReference type="OMA" id="KSHMHHE"/>
<keyword evidence="4 7" id="KW-0863">Zinc-finger</keyword>
<keyword evidence="12" id="KW-1185">Reference proteome</keyword>
<dbReference type="InterPro" id="IPR049808">
    <property type="entry name" value="CONSTANS-like_Bbox1"/>
</dbReference>
<evidence type="ECO:0000256" key="1">
    <source>
        <dbReference type="ARBA" id="ARBA00004123"/>
    </source>
</evidence>
<evidence type="ECO:0000256" key="2">
    <source>
        <dbReference type="ARBA" id="ARBA00010024"/>
    </source>
</evidence>
<comment type="subcellular location">
    <subcellularLocation>
        <location evidence="1 8">Nucleus</location>
    </subcellularLocation>
</comment>
<dbReference type="GO" id="GO:0009909">
    <property type="term" value="P:regulation of flower development"/>
    <property type="evidence" value="ECO:0007669"/>
    <property type="project" value="InterPro"/>
</dbReference>
<evidence type="ECO:0000259" key="9">
    <source>
        <dbReference type="PROSITE" id="PS50119"/>
    </source>
</evidence>
<dbReference type="PANTHER" id="PTHR31319">
    <property type="entry name" value="ZINC FINGER PROTEIN CONSTANS-LIKE 4"/>
    <property type="match status" value="1"/>
</dbReference>
<dbReference type="OrthoDB" id="153872at2759"/>
<dbReference type="PROSITE" id="PS50119">
    <property type="entry name" value="ZF_BBOX"/>
    <property type="match status" value="1"/>
</dbReference>
<feature type="domain" description="B box-type" evidence="9">
    <location>
        <begin position="1"/>
        <end position="47"/>
    </location>
</feature>
<keyword evidence="3" id="KW-0479">Metal-binding</keyword>
<accession>A0A5P1EY04</accession>
<dbReference type="Gramene" id="ONK69419">
    <property type="protein sequence ID" value="ONK69419"/>
    <property type="gene ID" value="A4U43_C05F22700"/>
</dbReference>
<comment type="similarity">
    <text evidence="2">Belongs to the CONSTANS family.</text>
</comment>
<evidence type="ECO:0000259" key="10">
    <source>
        <dbReference type="PROSITE" id="PS51017"/>
    </source>
</evidence>
<evidence type="ECO:0000256" key="4">
    <source>
        <dbReference type="ARBA" id="ARBA00022771"/>
    </source>
</evidence>
<dbReference type="Pfam" id="PF00643">
    <property type="entry name" value="zf-B_box"/>
    <property type="match status" value="1"/>
</dbReference>
<dbReference type="SMART" id="SM00336">
    <property type="entry name" value="BBOX"/>
    <property type="match status" value="1"/>
</dbReference>
<dbReference type="AlphaFoldDB" id="A0A5P1EY04"/>
<proteinExistence type="inferred from homology"/>
<evidence type="ECO:0000256" key="7">
    <source>
        <dbReference type="PROSITE-ProRule" id="PRU00024"/>
    </source>
</evidence>
<gene>
    <name evidence="11" type="ORF">A4U43_C05F22700</name>
</gene>
<dbReference type="GO" id="GO:2000028">
    <property type="term" value="P:regulation of photoperiodism, flowering"/>
    <property type="evidence" value="ECO:0007669"/>
    <property type="project" value="TreeGrafter"/>
</dbReference>
<feature type="domain" description="CCT" evidence="10">
    <location>
        <begin position="172"/>
        <end position="214"/>
    </location>
</feature>
<protein>
    <recommendedName>
        <fullName evidence="13">CONSTANS-like protein</fullName>
    </recommendedName>
</protein>
<evidence type="ECO:0000256" key="8">
    <source>
        <dbReference type="PROSITE-ProRule" id="PRU00357"/>
    </source>
</evidence>
<evidence type="ECO:0008006" key="13">
    <source>
        <dbReference type="Google" id="ProtNLM"/>
    </source>
</evidence>
<dbReference type="InterPro" id="IPR010402">
    <property type="entry name" value="CCT_domain"/>
</dbReference>
<dbReference type="PROSITE" id="PS51017">
    <property type="entry name" value="CCT"/>
    <property type="match status" value="1"/>
</dbReference>
<keyword evidence="5" id="KW-0862">Zinc</keyword>
<evidence type="ECO:0000256" key="6">
    <source>
        <dbReference type="ARBA" id="ARBA00023242"/>
    </source>
</evidence>
<dbReference type="Proteomes" id="UP000243459">
    <property type="component" value="Chromosome 5"/>
</dbReference>
<dbReference type="CDD" id="cd19821">
    <property type="entry name" value="Bbox1_BBX-like"/>
    <property type="match status" value="1"/>
</dbReference>
<name>A0A5P1EY04_ASPOF</name>
<dbReference type="EMBL" id="CM007385">
    <property type="protein sequence ID" value="ONK69419.1"/>
    <property type="molecule type" value="Genomic_DNA"/>
</dbReference>
<dbReference type="InterPro" id="IPR000315">
    <property type="entry name" value="Znf_B-box"/>
</dbReference>
<evidence type="ECO:0000313" key="12">
    <source>
        <dbReference type="Proteomes" id="UP000243459"/>
    </source>
</evidence>